<evidence type="ECO:0000313" key="3">
    <source>
        <dbReference type="EMBL" id="SHF15595.1"/>
    </source>
</evidence>
<keyword evidence="1" id="KW-0560">Oxidoreductase</keyword>
<dbReference type="FunFam" id="3.20.20.100:FF:000004">
    <property type="entry name" value="Oxidoreductase, aldo/keto reductase"/>
    <property type="match status" value="1"/>
</dbReference>
<dbReference type="InterPro" id="IPR023210">
    <property type="entry name" value="NADP_OxRdtase_dom"/>
</dbReference>
<dbReference type="EMBL" id="FQUZ01000014">
    <property type="protein sequence ID" value="SHF15595.1"/>
    <property type="molecule type" value="Genomic_DNA"/>
</dbReference>
<reference evidence="3 4" key="1">
    <citation type="submission" date="2016-11" db="EMBL/GenBank/DDBJ databases">
        <authorList>
            <person name="Jaros S."/>
            <person name="Januszkiewicz K."/>
            <person name="Wedrychowicz H."/>
        </authorList>
    </citation>
    <scope>NUCLEOTIDE SEQUENCE [LARGE SCALE GENOMIC DNA]</scope>
    <source>
        <strain evidence="3 4">DSM 16112</strain>
    </source>
</reference>
<dbReference type="InterPro" id="IPR050523">
    <property type="entry name" value="AKR_Detox_Biosynth"/>
</dbReference>
<dbReference type="RefSeq" id="WP_073356002.1">
    <property type="nucleotide sequence ID" value="NZ_FQUZ01000014.1"/>
</dbReference>
<protein>
    <submittedName>
        <fullName evidence="3">Predicted oxidoreductase</fullName>
    </submittedName>
</protein>
<dbReference type="InterPro" id="IPR036812">
    <property type="entry name" value="NAD(P)_OxRdtase_dom_sf"/>
</dbReference>
<organism evidence="3 4">
    <name type="scientific">Lampropedia hyalina DSM 16112</name>
    <dbReference type="NCBI Taxonomy" id="1122156"/>
    <lineage>
        <taxon>Bacteria</taxon>
        <taxon>Pseudomonadati</taxon>
        <taxon>Pseudomonadota</taxon>
        <taxon>Betaproteobacteria</taxon>
        <taxon>Burkholderiales</taxon>
        <taxon>Comamonadaceae</taxon>
        <taxon>Lampropedia</taxon>
    </lineage>
</organism>
<sequence length="320" mass="35022">MTIHYRELGRSGLQVSPLSFGGNVLGWTADEAHSLALLDAWVAEGFNFIDTADVYSRWADGNSGGESETLLGRWLQQSGKREQVVIATKVGMSMGEGRKGLRPEYIREAVDASLQRLQTDYIDLYYAHLDDAETPLEDTLGAFDALVKAGKVRAIGASNYSAARLQEALRISTDNGLARYEVLQPLYNLYDRAEFEQELLPVVQQHQLGVSSYYALAAGFLTGKYRKPEDVGQSTRGASVVEKYLNPRGLLILDKLDIVAERYASTPATVALAWLMAQPGVTSPIVSASRTAQLPDLVAAARLELDADALEELRLASCYT</sequence>
<proteinExistence type="predicted"/>
<evidence type="ECO:0000259" key="2">
    <source>
        <dbReference type="Pfam" id="PF00248"/>
    </source>
</evidence>
<dbReference type="GO" id="GO:0016491">
    <property type="term" value="F:oxidoreductase activity"/>
    <property type="evidence" value="ECO:0007669"/>
    <property type="project" value="UniProtKB-KW"/>
</dbReference>
<keyword evidence="4" id="KW-1185">Reference proteome</keyword>
<dbReference type="Proteomes" id="UP000184327">
    <property type="component" value="Unassembled WGS sequence"/>
</dbReference>
<accession>A0A1M4ZCB4</accession>
<dbReference type="SUPFAM" id="SSF51430">
    <property type="entry name" value="NAD(P)-linked oxidoreductase"/>
    <property type="match status" value="1"/>
</dbReference>
<dbReference type="AlphaFoldDB" id="A0A1M4ZCB4"/>
<name>A0A1M4ZCB4_9BURK</name>
<dbReference type="CDD" id="cd19081">
    <property type="entry name" value="AKR_AKR9C1"/>
    <property type="match status" value="1"/>
</dbReference>
<dbReference type="STRING" id="1122156.SAMN02745117_01416"/>
<dbReference type="PANTHER" id="PTHR43364">
    <property type="entry name" value="NADH-SPECIFIC METHYLGLYOXAL REDUCTASE-RELATED"/>
    <property type="match status" value="1"/>
</dbReference>
<evidence type="ECO:0000313" key="4">
    <source>
        <dbReference type="Proteomes" id="UP000184327"/>
    </source>
</evidence>
<dbReference type="PANTHER" id="PTHR43364:SF6">
    <property type="entry name" value="OXIDOREDUCTASE-RELATED"/>
    <property type="match status" value="1"/>
</dbReference>
<feature type="domain" description="NADP-dependent oxidoreductase" evidence="2">
    <location>
        <begin position="18"/>
        <end position="313"/>
    </location>
</feature>
<dbReference type="Gene3D" id="3.20.20.100">
    <property type="entry name" value="NADP-dependent oxidoreductase domain"/>
    <property type="match status" value="1"/>
</dbReference>
<dbReference type="GO" id="GO:0005829">
    <property type="term" value="C:cytosol"/>
    <property type="evidence" value="ECO:0007669"/>
    <property type="project" value="UniProtKB-ARBA"/>
</dbReference>
<dbReference type="OrthoDB" id="5488419at2"/>
<dbReference type="Pfam" id="PF00248">
    <property type="entry name" value="Aldo_ket_red"/>
    <property type="match status" value="1"/>
</dbReference>
<gene>
    <name evidence="3" type="ORF">SAMN02745117_01416</name>
</gene>
<evidence type="ECO:0000256" key="1">
    <source>
        <dbReference type="ARBA" id="ARBA00023002"/>
    </source>
</evidence>